<organism evidence="2 3">
    <name type="scientific">Mucuna pruriens</name>
    <name type="common">Velvet bean</name>
    <name type="synonym">Dolichos pruriens</name>
    <dbReference type="NCBI Taxonomy" id="157652"/>
    <lineage>
        <taxon>Eukaryota</taxon>
        <taxon>Viridiplantae</taxon>
        <taxon>Streptophyta</taxon>
        <taxon>Embryophyta</taxon>
        <taxon>Tracheophyta</taxon>
        <taxon>Spermatophyta</taxon>
        <taxon>Magnoliopsida</taxon>
        <taxon>eudicotyledons</taxon>
        <taxon>Gunneridae</taxon>
        <taxon>Pentapetalae</taxon>
        <taxon>rosids</taxon>
        <taxon>fabids</taxon>
        <taxon>Fabales</taxon>
        <taxon>Fabaceae</taxon>
        <taxon>Papilionoideae</taxon>
        <taxon>50 kb inversion clade</taxon>
        <taxon>NPAAA clade</taxon>
        <taxon>indigoferoid/millettioid clade</taxon>
        <taxon>Phaseoleae</taxon>
        <taxon>Mucuna</taxon>
    </lineage>
</organism>
<feature type="compositionally biased region" description="Pro residues" evidence="1">
    <location>
        <begin position="128"/>
        <end position="145"/>
    </location>
</feature>
<feature type="region of interest" description="Disordered" evidence="1">
    <location>
        <begin position="126"/>
        <end position="145"/>
    </location>
</feature>
<accession>A0A371IDF6</accession>
<dbReference type="EMBL" id="QJKJ01000360">
    <property type="protein sequence ID" value="RDY13015.1"/>
    <property type="molecule type" value="Genomic_DNA"/>
</dbReference>
<sequence>MGKVPESWLLLRSSSWRELRSFSASGTEPENLLVLRWKRVISDNKDSSFTRLPSRFAWFRSIPATMEDSLAAVVPIPSESAQNTPLYEHTLGPTQVSRIFNGSSVMALFHAWSAVNAFFRFATEDPEGPGPGPGPIPIPMPTPRPPLPPTPTPTLMAPFAAFDWSRRRRRRRWWWRIRIRLFSILKKSRQDVQIKLLHSRERVV</sequence>
<protein>
    <submittedName>
        <fullName evidence="2">Uncharacterized protein</fullName>
    </submittedName>
</protein>
<dbReference type="Proteomes" id="UP000257109">
    <property type="component" value="Unassembled WGS sequence"/>
</dbReference>
<evidence type="ECO:0000313" key="3">
    <source>
        <dbReference type="Proteomes" id="UP000257109"/>
    </source>
</evidence>
<reference evidence="2" key="1">
    <citation type="submission" date="2018-05" db="EMBL/GenBank/DDBJ databases">
        <title>Draft genome of Mucuna pruriens seed.</title>
        <authorList>
            <person name="Nnadi N.E."/>
            <person name="Vos R."/>
            <person name="Hasami M.H."/>
            <person name="Devisetty U.K."/>
            <person name="Aguiy J.C."/>
        </authorList>
    </citation>
    <scope>NUCLEOTIDE SEQUENCE [LARGE SCALE GENOMIC DNA]</scope>
    <source>
        <strain evidence="2">JCA_2017</strain>
    </source>
</reference>
<gene>
    <name evidence="2" type="ORF">CR513_02118</name>
</gene>
<evidence type="ECO:0000256" key="1">
    <source>
        <dbReference type="SAM" id="MobiDB-lite"/>
    </source>
</evidence>
<dbReference type="AlphaFoldDB" id="A0A371IDF6"/>
<keyword evidence="3" id="KW-1185">Reference proteome</keyword>
<comment type="caution">
    <text evidence="2">The sequence shown here is derived from an EMBL/GenBank/DDBJ whole genome shotgun (WGS) entry which is preliminary data.</text>
</comment>
<feature type="non-terminal residue" evidence="2">
    <location>
        <position position="1"/>
    </location>
</feature>
<proteinExistence type="predicted"/>
<name>A0A371IDF6_MUCPR</name>
<evidence type="ECO:0000313" key="2">
    <source>
        <dbReference type="EMBL" id="RDY13015.1"/>
    </source>
</evidence>